<dbReference type="Pfam" id="PF07221">
    <property type="entry name" value="GlcNAc_2-epim"/>
    <property type="match status" value="1"/>
</dbReference>
<dbReference type="SUPFAM" id="SSF48208">
    <property type="entry name" value="Six-hairpin glycosidases"/>
    <property type="match status" value="1"/>
</dbReference>
<dbReference type="EMBL" id="CP000804">
    <property type="protein sequence ID" value="ABU59823.1"/>
    <property type="molecule type" value="Genomic_DNA"/>
</dbReference>
<evidence type="ECO:0000313" key="3">
    <source>
        <dbReference type="EMBL" id="ABU59823.1"/>
    </source>
</evidence>
<reference evidence="3 4" key="1">
    <citation type="submission" date="2007-08" db="EMBL/GenBank/DDBJ databases">
        <title>Complete sequence of Roseiflexus castenholzii DSM 13941.</title>
        <authorList>
            <consortium name="US DOE Joint Genome Institute"/>
            <person name="Copeland A."/>
            <person name="Lucas S."/>
            <person name="Lapidus A."/>
            <person name="Barry K."/>
            <person name="Glavina del Rio T."/>
            <person name="Dalin E."/>
            <person name="Tice H."/>
            <person name="Pitluck S."/>
            <person name="Thompson L.S."/>
            <person name="Brettin T."/>
            <person name="Bruce D."/>
            <person name="Detter J.C."/>
            <person name="Han C."/>
            <person name="Tapia R."/>
            <person name="Schmutz J."/>
            <person name="Larimer F."/>
            <person name="Land M."/>
            <person name="Hauser L."/>
            <person name="Kyrpides N."/>
            <person name="Mikhailova N."/>
            <person name="Bryant D.A."/>
            <person name="Hanada S."/>
            <person name="Tsukatani Y."/>
            <person name="Richardson P."/>
        </authorList>
    </citation>
    <scope>NUCLEOTIDE SEQUENCE [LARGE SCALE GENOMIC DNA]</scope>
    <source>
        <strain evidence="4">DSM 13941 / HLO8</strain>
    </source>
</reference>
<dbReference type="KEGG" id="rca:Rcas_3784"/>
<evidence type="ECO:0000313" key="4">
    <source>
        <dbReference type="Proteomes" id="UP000000263"/>
    </source>
</evidence>
<dbReference type="STRING" id="383372.Rcas_3784"/>
<dbReference type="GO" id="GO:0005975">
    <property type="term" value="P:carbohydrate metabolic process"/>
    <property type="evidence" value="ECO:0007669"/>
    <property type="project" value="InterPro"/>
</dbReference>
<name>A7NQH7_ROSCS</name>
<dbReference type="Proteomes" id="UP000000263">
    <property type="component" value="Chromosome"/>
</dbReference>
<dbReference type="InterPro" id="IPR010819">
    <property type="entry name" value="AGE/CE"/>
</dbReference>
<proteinExistence type="inferred from homology"/>
<dbReference type="FunFam" id="1.50.10.10:FF:000021">
    <property type="entry name" value="N-acylglucosamine 2-epimerase"/>
    <property type="match status" value="1"/>
</dbReference>
<dbReference type="Gene3D" id="1.50.10.10">
    <property type="match status" value="1"/>
</dbReference>
<evidence type="ECO:0000256" key="2">
    <source>
        <dbReference type="ARBA" id="ARBA00023235"/>
    </source>
</evidence>
<keyword evidence="2 3" id="KW-0413">Isomerase</keyword>
<dbReference type="eggNOG" id="COG2942">
    <property type="taxonomic scope" value="Bacteria"/>
</dbReference>
<dbReference type="HOGENOM" id="CLU_046651_0_1_0"/>
<dbReference type="OrthoDB" id="5141876at2"/>
<protein>
    <submittedName>
        <fullName evidence="3">N-acylglucosamine 2-epimerase</fullName>
        <ecNumber evidence="3">5.1.3.8</ecNumber>
    </submittedName>
</protein>
<evidence type="ECO:0000256" key="1">
    <source>
        <dbReference type="ARBA" id="ARBA00008558"/>
    </source>
</evidence>
<keyword evidence="4" id="KW-1185">Reference proteome</keyword>
<gene>
    <name evidence="3" type="ordered locus">Rcas_3784</name>
</gene>
<sequence length="392" mass="46252">MLASYAARYRAHLEESVIPFWLQHSLDHEYGGQFTCLDRDGSIYDTKKYMWLQGRAVWMFSRLYNEFDHRQEFLDAATLICRFMRRYGRDPQGRVYFSLTREGEPYFYQRKPYAAVFYMLGLLEYARATGDQECLNEAIEVFWQIDRWIRNPALLDRPALTGNPPVSSLANVMVLASMAIELARVSDDLRYVQVIRDAMDGVVRHYDPQRRILIEHVALDRRDLRAWPEGRLFSPGHSIEVAWFLLHMLEFVPSEDHRRLAFDVLEGSLEYGWDREYGGLYYFMDIEGKPTLQLESTMKLWWPHTEAIYALTLAYTLTGEERWMRWLERVDNYAFRTFVDPVEGEWFGYCDRRGDLALTSKGGNYKGFFHVPRALLFSVQRIEGASFAQHRP</sequence>
<dbReference type="PANTHER" id="PTHR15108">
    <property type="entry name" value="N-ACYLGLUCOSAMINE-2-EPIMERASE"/>
    <property type="match status" value="1"/>
</dbReference>
<accession>A7NQH7</accession>
<organism evidence="3 4">
    <name type="scientific">Roseiflexus castenholzii (strain DSM 13941 / HLO8)</name>
    <dbReference type="NCBI Taxonomy" id="383372"/>
    <lineage>
        <taxon>Bacteria</taxon>
        <taxon>Bacillati</taxon>
        <taxon>Chloroflexota</taxon>
        <taxon>Chloroflexia</taxon>
        <taxon>Chloroflexales</taxon>
        <taxon>Roseiflexineae</taxon>
        <taxon>Roseiflexaceae</taxon>
        <taxon>Roseiflexus</taxon>
    </lineage>
</organism>
<comment type="similarity">
    <text evidence="1">Belongs to the N-acylglucosamine 2-epimerase family.</text>
</comment>
<dbReference type="RefSeq" id="WP_012122246.1">
    <property type="nucleotide sequence ID" value="NC_009767.1"/>
</dbReference>
<dbReference type="AlphaFoldDB" id="A7NQH7"/>
<dbReference type="EC" id="5.1.3.8" evidence="3"/>
<dbReference type="InterPro" id="IPR012341">
    <property type="entry name" value="6hp_glycosidase-like_sf"/>
</dbReference>
<dbReference type="GO" id="GO:0050121">
    <property type="term" value="F:N-acylglucosamine 2-epimerase activity"/>
    <property type="evidence" value="ECO:0007669"/>
    <property type="project" value="UniProtKB-EC"/>
</dbReference>
<dbReference type="InterPro" id="IPR008928">
    <property type="entry name" value="6-hairpin_glycosidase_sf"/>
</dbReference>